<feature type="transmembrane region" description="Helical" evidence="1">
    <location>
        <begin position="29"/>
        <end position="53"/>
    </location>
</feature>
<dbReference type="InterPro" id="IPR029787">
    <property type="entry name" value="Nucleotide_cyclase"/>
</dbReference>
<dbReference type="NCBIfam" id="TIGR00254">
    <property type="entry name" value="GGDEF"/>
    <property type="match status" value="1"/>
</dbReference>
<gene>
    <name evidence="4" type="ORF">KAK11_17490</name>
</gene>
<dbReference type="Gene3D" id="3.20.20.450">
    <property type="entry name" value="EAL domain"/>
    <property type="match status" value="1"/>
</dbReference>
<dbReference type="SMART" id="SM00267">
    <property type="entry name" value="GGDEF"/>
    <property type="match status" value="1"/>
</dbReference>
<accession>A0ABS5E160</accession>
<dbReference type="Gene3D" id="3.30.70.270">
    <property type="match status" value="1"/>
</dbReference>
<dbReference type="InterPro" id="IPR052155">
    <property type="entry name" value="Biofilm_reg_signaling"/>
</dbReference>
<evidence type="ECO:0000259" key="2">
    <source>
        <dbReference type="PROSITE" id="PS50883"/>
    </source>
</evidence>
<feature type="domain" description="EAL" evidence="2">
    <location>
        <begin position="271"/>
        <end position="525"/>
    </location>
</feature>
<protein>
    <submittedName>
        <fullName evidence="4">EAL domain-containing protein</fullName>
    </submittedName>
</protein>
<dbReference type="PROSITE" id="PS50883">
    <property type="entry name" value="EAL"/>
    <property type="match status" value="1"/>
</dbReference>
<evidence type="ECO:0000256" key="1">
    <source>
        <dbReference type="SAM" id="Phobius"/>
    </source>
</evidence>
<evidence type="ECO:0000313" key="4">
    <source>
        <dbReference type="EMBL" id="MBQ0937123.1"/>
    </source>
</evidence>
<dbReference type="SMART" id="SM00052">
    <property type="entry name" value="EAL"/>
    <property type="match status" value="1"/>
</dbReference>
<dbReference type="Pfam" id="PF00563">
    <property type="entry name" value="EAL"/>
    <property type="match status" value="1"/>
</dbReference>
<dbReference type="SUPFAM" id="SSF141868">
    <property type="entry name" value="EAL domain-like"/>
    <property type="match status" value="1"/>
</dbReference>
<reference evidence="4 5" key="1">
    <citation type="submission" date="2021-04" db="EMBL/GenBank/DDBJ databases">
        <title>The genome sequence of type strain Ideonella paludis KCTC 32238.</title>
        <authorList>
            <person name="Liu Y."/>
        </authorList>
    </citation>
    <scope>NUCLEOTIDE SEQUENCE [LARGE SCALE GENOMIC DNA]</scope>
    <source>
        <strain evidence="4 5">KCTC 32238</strain>
    </source>
</reference>
<dbReference type="InterPro" id="IPR000160">
    <property type="entry name" value="GGDEF_dom"/>
</dbReference>
<organism evidence="4 5">
    <name type="scientific">Ideonella paludis</name>
    <dbReference type="NCBI Taxonomy" id="1233411"/>
    <lineage>
        <taxon>Bacteria</taxon>
        <taxon>Pseudomonadati</taxon>
        <taxon>Pseudomonadota</taxon>
        <taxon>Betaproteobacteria</taxon>
        <taxon>Burkholderiales</taxon>
        <taxon>Sphaerotilaceae</taxon>
        <taxon>Ideonella</taxon>
    </lineage>
</organism>
<dbReference type="InterPro" id="IPR035919">
    <property type="entry name" value="EAL_sf"/>
</dbReference>
<feature type="transmembrane region" description="Helical" evidence="1">
    <location>
        <begin position="59"/>
        <end position="80"/>
    </location>
</feature>
<proteinExistence type="predicted"/>
<comment type="caution">
    <text evidence="4">The sequence shown here is derived from an EMBL/GenBank/DDBJ whole genome shotgun (WGS) entry which is preliminary data.</text>
</comment>
<dbReference type="RefSeq" id="WP_210810566.1">
    <property type="nucleotide sequence ID" value="NZ_JAGQDG010000007.1"/>
</dbReference>
<keyword evidence="1" id="KW-1133">Transmembrane helix</keyword>
<evidence type="ECO:0000313" key="5">
    <source>
        <dbReference type="Proteomes" id="UP000672097"/>
    </source>
</evidence>
<dbReference type="CDD" id="cd01948">
    <property type="entry name" value="EAL"/>
    <property type="match status" value="1"/>
</dbReference>
<dbReference type="Pfam" id="PF00990">
    <property type="entry name" value="GGDEF"/>
    <property type="match status" value="1"/>
</dbReference>
<keyword evidence="5" id="KW-1185">Reference proteome</keyword>
<feature type="domain" description="GGDEF" evidence="3">
    <location>
        <begin position="129"/>
        <end position="262"/>
    </location>
</feature>
<dbReference type="Proteomes" id="UP000672097">
    <property type="component" value="Unassembled WGS sequence"/>
</dbReference>
<evidence type="ECO:0000259" key="3">
    <source>
        <dbReference type="PROSITE" id="PS50887"/>
    </source>
</evidence>
<dbReference type="PROSITE" id="PS50887">
    <property type="entry name" value="GGDEF"/>
    <property type="match status" value="1"/>
</dbReference>
<keyword evidence="1" id="KW-0812">Transmembrane</keyword>
<name>A0ABS5E160_9BURK</name>
<dbReference type="InterPro" id="IPR043128">
    <property type="entry name" value="Rev_trsase/Diguanyl_cyclase"/>
</dbReference>
<dbReference type="InterPro" id="IPR001633">
    <property type="entry name" value="EAL_dom"/>
</dbReference>
<dbReference type="SUPFAM" id="SSF55073">
    <property type="entry name" value="Nucleotide cyclase"/>
    <property type="match status" value="1"/>
</dbReference>
<dbReference type="EMBL" id="JAGQDG010000007">
    <property type="protein sequence ID" value="MBQ0937123.1"/>
    <property type="molecule type" value="Genomic_DNA"/>
</dbReference>
<sequence length="540" mass="58232">MSQPASPHGKTQLVNGATLSRLQRYSKGAVLWATLGAVVGVNVAAFALAQTGLSAGDQALALAAFSVLAAGLACGWLLLFTRGWRQDVQHIAETLDELAYKDGVTGLFNRHAAMAHLQEAMDAGPLNGHGLSVVTFDLDDFKLINDTLGHAVGDEVLRLVASRLQESLRPGARAYRFGGDEFVVICPCDAGFADPARYGGMVQRALSGLTRLDGHELNLTGSVGVARFPLDGETPQDVVRASDIAMYEAKSRGKGHLVVFAQGLRLATEHRVQLESELRRALRVGEMRLTYQPIVELSTGRVLAAEALLRWQHPERGLLMPSDFIDVAERSGLIVELGGWVLEQAAMQLAHWQRCGLTELHVAVNVSARQLRGGFITRQYDHAVAASQCDPTCLELELTEHTLIEDLDDSVRLLHELRRRGVTLAIDDFGTGLSSLAYLKRLPVGKLKIDRSFVAGLPHDSGDRAIVTAALSVARAMELTVVAEGVETPRQARCLRELGCAQAQGFLYGKPMNASELMALAIAGATEPPSDSRPQVLLPV</sequence>
<dbReference type="PANTHER" id="PTHR44757:SF2">
    <property type="entry name" value="BIOFILM ARCHITECTURE MAINTENANCE PROTEIN MBAA"/>
    <property type="match status" value="1"/>
</dbReference>
<dbReference type="CDD" id="cd01949">
    <property type="entry name" value="GGDEF"/>
    <property type="match status" value="1"/>
</dbReference>
<dbReference type="PANTHER" id="PTHR44757">
    <property type="entry name" value="DIGUANYLATE CYCLASE DGCP"/>
    <property type="match status" value="1"/>
</dbReference>
<keyword evidence="1" id="KW-0472">Membrane</keyword>